<evidence type="ECO:0000259" key="5">
    <source>
        <dbReference type="SMART" id="SM00563"/>
    </source>
</evidence>
<dbReference type="AlphaFoldDB" id="A0AA85B9E0"/>
<sequence>MNNYLKQYFGFTIPFLTPTILILWLSIRLLTLHSQQAYRYLNELLFAFFMRTFLFIFGYMNVRKIHVYGDVDFIKRKNERVLFISNHLSKADWFICSMLILHQGGLGRTRFVLHKNLKYTPIFGFYLSQDSCLFVDRYNFNAKAAISTLNDIKQLQANTWMVIYPEGTRYNPWKHDVIQASQKFAVEKAGIKPFKHVLVPRRRGIQLILNQMHDCLDALYDVTTVFADENGYPYDHSVPAPGLGDWLIRQRSLYIYLKRIPIKQIPSDSQSITQWLYERYRIKDDFIDNLQTRFYKSSQTLQNHSHTNHQNIVESMTTLNNYVVDTNNNNNNNNNNNYSSENIRCLPNDLRIIKQNFLDCFTDEMSKQCLELEKFHLFDFLPYAILFYGITIYWIIGFGWYGLMSYLTAGLIGTIGGQLYVHFAV</sequence>
<comment type="similarity">
    <text evidence="1">Belongs to the 1-acyl-sn-glycerol-3-phosphate acyltransferase family.</text>
</comment>
<keyword evidence="3" id="KW-0012">Acyltransferase</keyword>
<dbReference type="Pfam" id="PF16076">
    <property type="entry name" value="Acyltransf_C"/>
    <property type="match status" value="1"/>
</dbReference>
<reference evidence="7" key="1">
    <citation type="submission" date="2023-11" db="UniProtKB">
        <authorList>
            <consortium name="WormBaseParasite"/>
        </authorList>
    </citation>
    <scope>IDENTIFICATION</scope>
</reference>
<evidence type="ECO:0000313" key="6">
    <source>
        <dbReference type="Proteomes" id="UP000050791"/>
    </source>
</evidence>
<dbReference type="Proteomes" id="UP000050791">
    <property type="component" value="Unassembled WGS sequence"/>
</dbReference>
<dbReference type="GO" id="GO:0005783">
    <property type="term" value="C:endoplasmic reticulum"/>
    <property type="evidence" value="ECO:0007669"/>
    <property type="project" value="TreeGrafter"/>
</dbReference>
<keyword evidence="4" id="KW-0472">Membrane</keyword>
<dbReference type="PANTHER" id="PTHR10983:SF73">
    <property type="entry name" value="1-ACYL-SN-GLYCEROL-3-PHOSPHATE ACYLTRANSFERASE EPSILON"/>
    <property type="match status" value="1"/>
</dbReference>
<evidence type="ECO:0000313" key="7">
    <source>
        <dbReference type="WBParaSite" id="SMTH1_3810.1"/>
    </source>
</evidence>
<dbReference type="CDD" id="cd07990">
    <property type="entry name" value="LPLAT_LCLAT1-like"/>
    <property type="match status" value="1"/>
</dbReference>
<dbReference type="PANTHER" id="PTHR10983">
    <property type="entry name" value="1-ACYLGLYCEROL-3-PHOSPHATE ACYLTRANSFERASE-RELATED"/>
    <property type="match status" value="1"/>
</dbReference>
<name>A0AA85B9E0_9TREM</name>
<dbReference type="SUPFAM" id="SSF69593">
    <property type="entry name" value="Glycerol-3-phosphate (1)-acyltransferase"/>
    <property type="match status" value="1"/>
</dbReference>
<keyword evidence="4" id="KW-1133">Transmembrane helix</keyword>
<evidence type="ECO:0000256" key="2">
    <source>
        <dbReference type="ARBA" id="ARBA00022679"/>
    </source>
</evidence>
<evidence type="ECO:0000256" key="3">
    <source>
        <dbReference type="ARBA" id="ARBA00023315"/>
    </source>
</evidence>
<proteinExistence type="inferred from homology"/>
<dbReference type="InterPro" id="IPR002123">
    <property type="entry name" value="Plipid/glycerol_acylTrfase"/>
</dbReference>
<feature type="transmembrane region" description="Helical" evidence="4">
    <location>
        <begin position="12"/>
        <end position="32"/>
    </location>
</feature>
<dbReference type="Pfam" id="PF01553">
    <property type="entry name" value="Acyltransferase"/>
    <property type="match status" value="1"/>
</dbReference>
<protein>
    <recommendedName>
        <fullName evidence="5">Phospholipid/glycerol acyltransferase domain-containing protein</fullName>
    </recommendedName>
</protein>
<organism evidence="6 7">
    <name type="scientific">Schistosoma mattheei</name>
    <dbReference type="NCBI Taxonomy" id="31246"/>
    <lineage>
        <taxon>Eukaryota</taxon>
        <taxon>Metazoa</taxon>
        <taxon>Spiralia</taxon>
        <taxon>Lophotrochozoa</taxon>
        <taxon>Platyhelminthes</taxon>
        <taxon>Trematoda</taxon>
        <taxon>Digenea</taxon>
        <taxon>Strigeidida</taxon>
        <taxon>Schistosomatoidea</taxon>
        <taxon>Schistosomatidae</taxon>
        <taxon>Schistosoma</taxon>
    </lineage>
</organism>
<feature type="transmembrane region" description="Helical" evidence="4">
    <location>
        <begin position="402"/>
        <end position="421"/>
    </location>
</feature>
<dbReference type="GO" id="GO:0016746">
    <property type="term" value="F:acyltransferase activity"/>
    <property type="evidence" value="ECO:0007669"/>
    <property type="project" value="UniProtKB-KW"/>
</dbReference>
<dbReference type="GO" id="GO:0005739">
    <property type="term" value="C:mitochondrion"/>
    <property type="evidence" value="ECO:0007669"/>
    <property type="project" value="TreeGrafter"/>
</dbReference>
<dbReference type="SMART" id="SM00563">
    <property type="entry name" value="PlsC"/>
    <property type="match status" value="1"/>
</dbReference>
<evidence type="ECO:0000256" key="4">
    <source>
        <dbReference type="SAM" id="Phobius"/>
    </source>
</evidence>
<feature type="transmembrane region" description="Helical" evidence="4">
    <location>
        <begin position="375"/>
        <end position="396"/>
    </location>
</feature>
<feature type="domain" description="Phospholipid/glycerol acyltransferase" evidence="5">
    <location>
        <begin position="81"/>
        <end position="206"/>
    </location>
</feature>
<dbReference type="InterPro" id="IPR032098">
    <property type="entry name" value="Acyltransf_C"/>
</dbReference>
<keyword evidence="2" id="KW-0808">Transferase</keyword>
<keyword evidence="4" id="KW-0812">Transmembrane</keyword>
<feature type="transmembrane region" description="Helical" evidence="4">
    <location>
        <begin position="44"/>
        <end position="62"/>
    </location>
</feature>
<dbReference type="GO" id="GO:0036149">
    <property type="term" value="P:phosphatidylinositol acyl-chain remodeling"/>
    <property type="evidence" value="ECO:0007669"/>
    <property type="project" value="TreeGrafter"/>
</dbReference>
<evidence type="ECO:0000256" key="1">
    <source>
        <dbReference type="ARBA" id="ARBA00008655"/>
    </source>
</evidence>
<dbReference type="WBParaSite" id="SMTH1_3810.1">
    <property type="protein sequence ID" value="SMTH1_3810.1"/>
    <property type="gene ID" value="SMTH1_3810"/>
</dbReference>
<accession>A0AA85B9E0</accession>